<comment type="catalytic activity">
    <reaction evidence="13 14 15">
        <text>protoporphyrinogen IX + 3 A = protoporphyrin IX + 3 AH2</text>
        <dbReference type="Rhea" id="RHEA:62000"/>
        <dbReference type="ChEBI" id="CHEBI:13193"/>
        <dbReference type="ChEBI" id="CHEBI:17499"/>
        <dbReference type="ChEBI" id="CHEBI:57306"/>
        <dbReference type="ChEBI" id="CHEBI:57307"/>
    </reaction>
</comment>
<dbReference type="PIRSF" id="PIRSF004638">
    <property type="entry name" value="UCP004638"/>
    <property type="match status" value="1"/>
</dbReference>
<reference evidence="16 17" key="1">
    <citation type="submission" date="2018-06" db="EMBL/GenBank/DDBJ databases">
        <title>Echinicola strongylocentroti sp. nov., isolated from a sea urchin Strongylocentrotus intermedius.</title>
        <authorList>
            <person name="Bae S.S."/>
        </authorList>
    </citation>
    <scope>NUCLEOTIDE SEQUENCE [LARGE SCALE GENOMIC DNA]</scope>
    <source>
        <strain evidence="16 17">MEBiC08714</strain>
    </source>
</reference>
<evidence type="ECO:0000256" key="10">
    <source>
        <dbReference type="ARBA" id="ARBA00023002"/>
    </source>
</evidence>
<dbReference type="InterPro" id="IPR005265">
    <property type="entry name" value="HemJ-like"/>
</dbReference>
<feature type="transmembrane region" description="Helical" evidence="14">
    <location>
        <begin position="86"/>
        <end position="105"/>
    </location>
</feature>
<proteinExistence type="inferred from homology"/>
<comment type="function">
    <text evidence="14 15">Catalyzes the oxidation of protoporphyrinogen IX to protoporphyrin IX.</text>
</comment>
<feature type="transmembrane region" description="Helical" evidence="14">
    <location>
        <begin position="126"/>
        <end position="144"/>
    </location>
</feature>
<keyword evidence="10 14" id="KW-0560">Oxidoreductase</keyword>
<evidence type="ECO:0000256" key="5">
    <source>
        <dbReference type="ARBA" id="ARBA00022475"/>
    </source>
</evidence>
<dbReference type="AlphaFoldDB" id="A0A2Z4IFT6"/>
<name>A0A2Z4IFT6_9BACT</name>
<keyword evidence="5 14" id="KW-1003">Cell membrane</keyword>
<dbReference type="HAMAP" id="MF_02239">
    <property type="entry name" value="HemJ"/>
    <property type="match status" value="1"/>
</dbReference>
<evidence type="ECO:0000256" key="7">
    <source>
        <dbReference type="ARBA" id="ARBA00022692"/>
    </source>
</evidence>
<dbReference type="PANTHER" id="PTHR40255">
    <property type="entry name" value="UPF0093 MEMBRANE PROTEIN SLR1790"/>
    <property type="match status" value="1"/>
</dbReference>
<organism evidence="16 17">
    <name type="scientific">Echinicola strongylocentroti</name>
    <dbReference type="NCBI Taxonomy" id="1795355"/>
    <lineage>
        <taxon>Bacteria</taxon>
        <taxon>Pseudomonadati</taxon>
        <taxon>Bacteroidota</taxon>
        <taxon>Cytophagia</taxon>
        <taxon>Cytophagales</taxon>
        <taxon>Cyclobacteriaceae</taxon>
        <taxon>Echinicola</taxon>
    </lineage>
</organism>
<dbReference type="EMBL" id="CP030041">
    <property type="protein sequence ID" value="AWW29814.1"/>
    <property type="molecule type" value="Genomic_DNA"/>
</dbReference>
<comment type="subunit">
    <text evidence="14">Homodimer.</text>
</comment>
<feature type="transmembrane region" description="Helical" evidence="14">
    <location>
        <begin position="6"/>
        <end position="29"/>
    </location>
</feature>
<evidence type="ECO:0000313" key="16">
    <source>
        <dbReference type="EMBL" id="AWW29814.1"/>
    </source>
</evidence>
<keyword evidence="7 14" id="KW-0812">Transmembrane</keyword>
<evidence type="ECO:0000256" key="13">
    <source>
        <dbReference type="ARBA" id="ARBA00048390"/>
    </source>
</evidence>
<evidence type="ECO:0000256" key="15">
    <source>
        <dbReference type="PIRNR" id="PIRNR004638"/>
    </source>
</evidence>
<evidence type="ECO:0000256" key="9">
    <source>
        <dbReference type="ARBA" id="ARBA00022989"/>
    </source>
</evidence>
<feature type="binding site" description="axial binding residue" evidence="14">
    <location>
        <position position="91"/>
    </location>
    <ligand>
        <name>heme</name>
        <dbReference type="ChEBI" id="CHEBI:30413"/>
    </ligand>
    <ligandPart>
        <name>Fe</name>
        <dbReference type="ChEBI" id="CHEBI:18248"/>
    </ligandPart>
</feature>
<evidence type="ECO:0000256" key="4">
    <source>
        <dbReference type="ARBA" id="ARBA00017504"/>
    </source>
</evidence>
<dbReference type="EC" id="1.3.99.-" evidence="14 15"/>
<dbReference type="GO" id="GO:0070818">
    <property type="term" value="F:protoporphyrinogen oxidase activity"/>
    <property type="evidence" value="ECO:0007669"/>
    <property type="project" value="UniProtKB-UniRule"/>
</dbReference>
<evidence type="ECO:0000313" key="17">
    <source>
        <dbReference type="Proteomes" id="UP000248688"/>
    </source>
</evidence>
<evidence type="ECO:0000256" key="12">
    <source>
        <dbReference type="ARBA" id="ARBA00023136"/>
    </source>
</evidence>
<sequence length="178" mass="20884">MVFEYVKALHIIFIVTWFAGLFYIVRLFIYQTEALEKSPEEQKILKPQLDIMAKRLWLGITWPSAILTLIFGTWTLTYRLGYLELGFMHAKLGFVVLLYIYHFICHGIYKNLQNGIAKWSSTKLRIWNEVATVLLFAIVFLIVLKSLLNMLWGVTGLIGLSILLMLAIKWYKKKRQQH</sequence>
<dbReference type="KEGG" id="est:DN752_06595"/>
<dbReference type="RefSeq" id="WP_112783212.1">
    <property type="nucleotide sequence ID" value="NZ_CP030041.1"/>
</dbReference>
<keyword evidence="12 14" id="KW-0472">Membrane</keyword>
<dbReference type="GO" id="GO:0006782">
    <property type="term" value="P:protoporphyrinogen IX biosynthetic process"/>
    <property type="evidence" value="ECO:0007669"/>
    <property type="project" value="UniProtKB-UniRule"/>
</dbReference>
<accession>A0A2Z4IFT6</accession>
<evidence type="ECO:0000256" key="1">
    <source>
        <dbReference type="ARBA" id="ARBA00004651"/>
    </source>
</evidence>
<evidence type="ECO:0000256" key="14">
    <source>
        <dbReference type="HAMAP-Rule" id="MF_02239"/>
    </source>
</evidence>
<gene>
    <name evidence="16" type="ORF">DN752_06595</name>
</gene>
<feature type="transmembrane region" description="Helical" evidence="14">
    <location>
        <begin position="150"/>
        <end position="171"/>
    </location>
</feature>
<dbReference type="GO" id="GO:0005886">
    <property type="term" value="C:plasma membrane"/>
    <property type="evidence" value="ECO:0007669"/>
    <property type="project" value="UniProtKB-SubCell"/>
</dbReference>
<dbReference type="PANTHER" id="PTHR40255:SF1">
    <property type="entry name" value="PROTOPORPHYRINOGEN IX OXIDASE"/>
    <property type="match status" value="1"/>
</dbReference>
<protein>
    <recommendedName>
        <fullName evidence="4 14">Protoporphyrinogen IX oxidase</fullName>
        <shortName evidence="14">PPO</shortName>
        <ecNumber evidence="14 15">1.3.99.-</ecNumber>
    </recommendedName>
</protein>
<feature type="binding site" description="axial binding residue" evidence="14">
    <location>
        <position position="10"/>
    </location>
    <ligand>
        <name>heme</name>
        <dbReference type="ChEBI" id="CHEBI:30413"/>
    </ligand>
    <ligandPart>
        <name>Fe</name>
        <dbReference type="ChEBI" id="CHEBI:18248"/>
    </ligandPart>
</feature>
<evidence type="ECO:0000256" key="6">
    <source>
        <dbReference type="ARBA" id="ARBA00022617"/>
    </source>
</evidence>
<dbReference type="Proteomes" id="UP000248688">
    <property type="component" value="Chromosome"/>
</dbReference>
<dbReference type="UniPathway" id="UPA00251">
    <property type="reaction ID" value="UER00324"/>
</dbReference>
<comment type="subcellular location">
    <subcellularLocation>
        <location evidence="1 14">Cell membrane</location>
        <topology evidence="1 14">Multi-pass membrane protein</topology>
    </subcellularLocation>
</comment>
<dbReference type="GO" id="GO:0046872">
    <property type="term" value="F:metal ion binding"/>
    <property type="evidence" value="ECO:0007669"/>
    <property type="project" value="UniProtKB-UniRule"/>
</dbReference>
<dbReference type="Pfam" id="PF03653">
    <property type="entry name" value="UPF0093"/>
    <property type="match status" value="1"/>
</dbReference>
<feature type="transmembrane region" description="Helical" evidence="14">
    <location>
        <begin position="56"/>
        <end position="74"/>
    </location>
</feature>
<keyword evidence="17" id="KW-1185">Reference proteome</keyword>
<comment type="pathway">
    <text evidence="2 14 15">Porphyrin-containing compound metabolism; protoporphyrin-IX biosynthesis; protoporphyrin-IX from protoporphyrinogen-IX: step 1/1.</text>
</comment>
<evidence type="ECO:0000256" key="8">
    <source>
        <dbReference type="ARBA" id="ARBA00022723"/>
    </source>
</evidence>
<keyword evidence="6 14" id="KW-0349">Heme</keyword>
<keyword evidence="9 14" id="KW-1133">Transmembrane helix</keyword>
<comment type="similarity">
    <text evidence="3 14 15">Belongs to the HemJ family.</text>
</comment>
<dbReference type="OrthoDB" id="9800824at2"/>
<evidence type="ECO:0000256" key="11">
    <source>
        <dbReference type="ARBA" id="ARBA00023004"/>
    </source>
</evidence>
<evidence type="ECO:0000256" key="3">
    <source>
        <dbReference type="ARBA" id="ARBA00006501"/>
    </source>
</evidence>
<evidence type="ECO:0000256" key="2">
    <source>
        <dbReference type="ARBA" id="ARBA00005073"/>
    </source>
</evidence>
<keyword evidence="8 14" id="KW-0479">Metal-binding</keyword>
<comment type="cofactor">
    <cofactor evidence="14 15">
        <name>heme b</name>
        <dbReference type="ChEBI" id="CHEBI:60344"/>
    </cofactor>
    <text evidence="14 15">Binds 1 heme b (iron(II)-protoporphyrin IX) group per subunit.</text>
</comment>
<keyword evidence="11 14" id="KW-0408">Iron</keyword>